<dbReference type="Proteomes" id="UP001152888">
    <property type="component" value="Unassembled WGS sequence"/>
</dbReference>
<name>A0A9P0LQ92_ACAOB</name>
<accession>A0A9P0LQ92</accession>
<evidence type="ECO:0000313" key="2">
    <source>
        <dbReference type="Proteomes" id="UP001152888"/>
    </source>
</evidence>
<sequence>MIGDLSIHKNSINLSVTTADLGTLTQKEH</sequence>
<dbReference type="AlphaFoldDB" id="A0A9P0LQ92"/>
<dbReference type="EMBL" id="CAKOFQ010007536">
    <property type="protein sequence ID" value="CAH2003280.1"/>
    <property type="molecule type" value="Genomic_DNA"/>
</dbReference>
<organism evidence="1 2">
    <name type="scientific">Acanthoscelides obtectus</name>
    <name type="common">Bean weevil</name>
    <name type="synonym">Bruchus obtectus</name>
    <dbReference type="NCBI Taxonomy" id="200917"/>
    <lineage>
        <taxon>Eukaryota</taxon>
        <taxon>Metazoa</taxon>
        <taxon>Ecdysozoa</taxon>
        <taxon>Arthropoda</taxon>
        <taxon>Hexapoda</taxon>
        <taxon>Insecta</taxon>
        <taxon>Pterygota</taxon>
        <taxon>Neoptera</taxon>
        <taxon>Endopterygota</taxon>
        <taxon>Coleoptera</taxon>
        <taxon>Polyphaga</taxon>
        <taxon>Cucujiformia</taxon>
        <taxon>Chrysomeloidea</taxon>
        <taxon>Chrysomelidae</taxon>
        <taxon>Bruchinae</taxon>
        <taxon>Bruchini</taxon>
        <taxon>Acanthoscelides</taxon>
    </lineage>
</organism>
<protein>
    <submittedName>
        <fullName evidence="1">Uncharacterized protein</fullName>
    </submittedName>
</protein>
<reference evidence="1" key="1">
    <citation type="submission" date="2022-03" db="EMBL/GenBank/DDBJ databases">
        <authorList>
            <person name="Sayadi A."/>
        </authorList>
    </citation>
    <scope>NUCLEOTIDE SEQUENCE</scope>
</reference>
<keyword evidence="2" id="KW-1185">Reference proteome</keyword>
<proteinExistence type="predicted"/>
<comment type="caution">
    <text evidence="1">The sequence shown here is derived from an EMBL/GenBank/DDBJ whole genome shotgun (WGS) entry which is preliminary data.</text>
</comment>
<gene>
    <name evidence="1" type="ORF">ACAOBT_LOCUS27319</name>
</gene>
<evidence type="ECO:0000313" key="1">
    <source>
        <dbReference type="EMBL" id="CAH2003280.1"/>
    </source>
</evidence>